<dbReference type="SUPFAM" id="SSF51735">
    <property type="entry name" value="NAD(P)-binding Rossmann-fold domains"/>
    <property type="match status" value="1"/>
</dbReference>
<keyword evidence="4" id="KW-1185">Reference proteome</keyword>
<sequence length="241" mass="24112">MTEPRVALVTGGGGTGGIGAAIVAALKEDGWSVVVADLGGDADVTGDLSTSAGAAGAVQATLDRHGRLDALVNNAGGGVLRAFVDHDEESIAKTIGGNLLTTIHCTQAAIPHLPAPGGRIVNIGAESVRNGLSLHAMYNAAKGGVHGLTTGLAREFAPRGITVNCVAPSIIATDAVQEMLADPSGFPEEWNAMIDEAVALIPTGRAGTVEEVAAVVRFLASPEASFVTGQIISVNGGSSMS</sequence>
<keyword evidence="2" id="KW-0560">Oxidoreductase</keyword>
<dbReference type="Pfam" id="PF13561">
    <property type="entry name" value="adh_short_C2"/>
    <property type="match status" value="1"/>
</dbReference>
<dbReference type="InterPro" id="IPR002347">
    <property type="entry name" value="SDR_fam"/>
</dbReference>
<gene>
    <name evidence="3" type="ORF">NBH00_20070</name>
</gene>
<dbReference type="InterPro" id="IPR036291">
    <property type="entry name" value="NAD(P)-bd_dom_sf"/>
</dbReference>
<organism evidence="3 4">
    <name type="scientific">Paraconexibacter antarcticus</name>
    <dbReference type="NCBI Taxonomy" id="2949664"/>
    <lineage>
        <taxon>Bacteria</taxon>
        <taxon>Bacillati</taxon>
        <taxon>Actinomycetota</taxon>
        <taxon>Thermoleophilia</taxon>
        <taxon>Solirubrobacterales</taxon>
        <taxon>Paraconexibacteraceae</taxon>
        <taxon>Paraconexibacter</taxon>
    </lineage>
</organism>
<evidence type="ECO:0000313" key="3">
    <source>
        <dbReference type="EMBL" id="UTI63628.1"/>
    </source>
</evidence>
<evidence type="ECO:0000256" key="1">
    <source>
        <dbReference type="ARBA" id="ARBA00006484"/>
    </source>
</evidence>
<dbReference type="PROSITE" id="PS00061">
    <property type="entry name" value="ADH_SHORT"/>
    <property type="match status" value="1"/>
</dbReference>
<dbReference type="PRINTS" id="PR00080">
    <property type="entry name" value="SDRFAMILY"/>
</dbReference>
<dbReference type="Proteomes" id="UP001056035">
    <property type="component" value="Chromosome"/>
</dbReference>
<name>A0ABY5DQW0_9ACTN</name>
<dbReference type="PANTHER" id="PTHR43639:SF1">
    <property type="entry name" value="SHORT-CHAIN DEHYDROGENASE_REDUCTASE FAMILY PROTEIN"/>
    <property type="match status" value="1"/>
</dbReference>
<dbReference type="Gene3D" id="3.40.50.720">
    <property type="entry name" value="NAD(P)-binding Rossmann-like Domain"/>
    <property type="match status" value="1"/>
</dbReference>
<accession>A0ABY5DQW0</accession>
<protein>
    <submittedName>
        <fullName evidence="3">SDR family oxidoreductase</fullName>
    </submittedName>
</protein>
<dbReference type="EMBL" id="CP098502">
    <property type="protein sequence ID" value="UTI63628.1"/>
    <property type="molecule type" value="Genomic_DNA"/>
</dbReference>
<dbReference type="RefSeq" id="WP_254570353.1">
    <property type="nucleotide sequence ID" value="NZ_CP098502.1"/>
</dbReference>
<proteinExistence type="inferred from homology"/>
<reference evidence="3 4" key="1">
    <citation type="submission" date="2022-06" db="EMBL/GenBank/DDBJ databases">
        <title>Paraconexibacter antarcticus.</title>
        <authorList>
            <person name="Kim C.S."/>
        </authorList>
    </citation>
    <scope>NUCLEOTIDE SEQUENCE [LARGE SCALE GENOMIC DNA]</scope>
    <source>
        <strain evidence="3 4">02-257</strain>
    </source>
</reference>
<evidence type="ECO:0000256" key="2">
    <source>
        <dbReference type="ARBA" id="ARBA00023002"/>
    </source>
</evidence>
<evidence type="ECO:0000313" key="4">
    <source>
        <dbReference type="Proteomes" id="UP001056035"/>
    </source>
</evidence>
<dbReference type="InterPro" id="IPR020904">
    <property type="entry name" value="Sc_DH/Rdtase_CS"/>
</dbReference>
<dbReference type="PANTHER" id="PTHR43639">
    <property type="entry name" value="OXIDOREDUCTASE, SHORT-CHAIN DEHYDROGENASE/REDUCTASE FAMILY (AFU_ORTHOLOGUE AFUA_5G02870)"/>
    <property type="match status" value="1"/>
</dbReference>
<comment type="similarity">
    <text evidence="1">Belongs to the short-chain dehydrogenases/reductases (SDR) family.</text>
</comment>
<dbReference type="PRINTS" id="PR00081">
    <property type="entry name" value="GDHRDH"/>
</dbReference>